<feature type="domain" description="Copper type II ascorbate-dependent monooxygenase C-terminal" evidence="2">
    <location>
        <begin position="32"/>
        <end position="178"/>
    </location>
</feature>
<dbReference type="Gene3D" id="2.60.120.310">
    <property type="entry name" value="Copper type II, ascorbate-dependent monooxygenase, N-terminal domain"/>
    <property type="match status" value="1"/>
</dbReference>
<dbReference type="SUPFAM" id="SSF49742">
    <property type="entry name" value="PHM/PNGase F"/>
    <property type="match status" value="1"/>
</dbReference>
<dbReference type="InterPro" id="IPR036939">
    <property type="entry name" value="Cu2_ascorb_mOase_N_sf"/>
</dbReference>
<evidence type="ECO:0000259" key="2">
    <source>
        <dbReference type="Pfam" id="PF03712"/>
    </source>
</evidence>
<keyword evidence="1" id="KW-1015">Disulfide bond</keyword>
<comment type="caution">
    <text evidence="3">The sequence shown here is derived from an EMBL/GenBank/DDBJ whole genome shotgun (WGS) entry which is preliminary data.</text>
</comment>
<evidence type="ECO:0000256" key="1">
    <source>
        <dbReference type="ARBA" id="ARBA00023157"/>
    </source>
</evidence>
<accession>A0ABD0JPS3</accession>
<evidence type="ECO:0000313" key="4">
    <source>
        <dbReference type="Proteomes" id="UP001519460"/>
    </source>
</evidence>
<evidence type="ECO:0000313" key="3">
    <source>
        <dbReference type="EMBL" id="KAK7477004.1"/>
    </source>
</evidence>
<gene>
    <name evidence="3" type="ORF">BaRGS_00031780</name>
</gene>
<reference evidence="3 4" key="1">
    <citation type="journal article" date="2023" name="Sci. Data">
        <title>Genome assembly of the Korean intertidal mud-creeper Batillaria attramentaria.</title>
        <authorList>
            <person name="Patra A.K."/>
            <person name="Ho P.T."/>
            <person name="Jun S."/>
            <person name="Lee S.J."/>
            <person name="Kim Y."/>
            <person name="Won Y.J."/>
        </authorList>
    </citation>
    <scope>NUCLEOTIDE SEQUENCE [LARGE SCALE GENOMIC DNA]</scope>
    <source>
        <strain evidence="3">Wonlab-2016</strain>
    </source>
</reference>
<dbReference type="EMBL" id="JACVVK020000360">
    <property type="protein sequence ID" value="KAK7477004.1"/>
    <property type="molecule type" value="Genomic_DNA"/>
</dbReference>
<keyword evidence="4" id="KW-1185">Reference proteome</keyword>
<dbReference type="AlphaFoldDB" id="A0ABD0JPS3"/>
<name>A0ABD0JPS3_9CAEN</name>
<dbReference type="Proteomes" id="UP001519460">
    <property type="component" value="Unassembled WGS sequence"/>
</dbReference>
<dbReference type="InterPro" id="IPR024548">
    <property type="entry name" value="Cu2_monoox_C"/>
</dbReference>
<dbReference type="Pfam" id="PF03712">
    <property type="entry name" value="Cu2_monoox_C"/>
    <property type="match status" value="1"/>
</dbReference>
<dbReference type="PANTHER" id="PTHR10157:SF23">
    <property type="entry name" value="MOXD1 HOMOLOG 1"/>
    <property type="match status" value="1"/>
</dbReference>
<dbReference type="InterPro" id="IPR008977">
    <property type="entry name" value="PHM/PNGase_F_dom_sf"/>
</dbReference>
<proteinExistence type="predicted"/>
<dbReference type="PANTHER" id="PTHR10157">
    <property type="entry name" value="DOPAMINE BETA HYDROXYLASE RELATED"/>
    <property type="match status" value="1"/>
</dbReference>
<organism evidence="3 4">
    <name type="scientific">Batillaria attramentaria</name>
    <dbReference type="NCBI Taxonomy" id="370345"/>
    <lineage>
        <taxon>Eukaryota</taxon>
        <taxon>Metazoa</taxon>
        <taxon>Spiralia</taxon>
        <taxon>Lophotrochozoa</taxon>
        <taxon>Mollusca</taxon>
        <taxon>Gastropoda</taxon>
        <taxon>Caenogastropoda</taxon>
        <taxon>Sorbeoconcha</taxon>
        <taxon>Cerithioidea</taxon>
        <taxon>Batillariidae</taxon>
        <taxon>Batillaria</taxon>
    </lineage>
</organism>
<dbReference type="Gene3D" id="2.60.120.230">
    <property type="match status" value="1"/>
</dbReference>
<sequence length="299" mass="34163">MLQFHWNNPEMVDTYEDASGMTLHYTPNLRLYDAAVWSVGNIEFEIPPRQRLVTVEGRCTSRCTKTYLKEPIYITAAWNHMHYLGVSQTIEQYRNGVRLRYITNDVTYSYDSPKTVEYVTPIEVLPGDELKTTCHYNSMSRSKTAEFGDSTQQEMCFGFLTYYPAQAVSEDSCSSFRNFSYCDASTLNGCDPGKFWREVGPLWANISSTCSFHSCFPECKELILAQRKKNPCLANSDFMKHVKTWALSKYHQGTMIMAKLASCDVEIYKDEMSQDDNPTSAAVTLTFSLAVVLFCVMLQ</sequence>
<dbReference type="InterPro" id="IPR000945">
    <property type="entry name" value="DBH-like"/>
</dbReference>
<dbReference type="InterPro" id="IPR014784">
    <property type="entry name" value="Cu2_ascorb_mOase-like_C"/>
</dbReference>
<protein>
    <recommendedName>
        <fullName evidence="2">Copper type II ascorbate-dependent monooxygenase C-terminal domain-containing protein</fullName>
    </recommendedName>
</protein>